<dbReference type="Proteomes" id="UP000199136">
    <property type="component" value="Unassembled WGS sequence"/>
</dbReference>
<name>A0A1I5X7T6_9LACT</name>
<keyword evidence="3" id="KW-1185">Reference proteome</keyword>
<feature type="chain" id="PRO_5038828618" evidence="1">
    <location>
        <begin position="20"/>
        <end position="438"/>
    </location>
</feature>
<sequence length="438" mass="48884">MKKKLGLLFSSTLSLILLAACSGGGEEASSEDFASADDNTLTVWAWDTNFNIPIMEKAGEYYVQDGNEEFKINIVEMSNEDTKQKLVSGFTSGVSEGLPDIVLMDDYDVQNYITNYEGKFTELSEDIDFSQFAEYKVDNATKDDGVYALPFDSGSAGLYYRTDYLEEAGYSQEDMQDLTWSEFVQIGKDVKEKTGKWFVAFIPNRGTHYIQMAMQSAGLWYFDENGDIYLKDNPAVREMAEILKEIEENELAKPVDYFAPEGIGAVTSGEVAAVNSAIWFSATIRSAEDQAGKWAYTNVPQLETVETATPYTNLGGASWVILEESPNKDLAIDFMKTEFAGNDEFYQDILVENGAVGTYLPSQTGEAYQFEDPFFNDAPIYKDFSEWMAEIPGVDYGNNTQAAVDALRSVLQGYFDGSMTLDEMLEKAEETYTMQVGQ</sequence>
<gene>
    <name evidence="2" type="ORF">SAMN04488506_1256</name>
</gene>
<dbReference type="RefSeq" id="WP_177192516.1">
    <property type="nucleotide sequence ID" value="NZ_FOXW01000004.1"/>
</dbReference>
<dbReference type="AlphaFoldDB" id="A0A1I5X7T6"/>
<dbReference type="SUPFAM" id="SSF53850">
    <property type="entry name" value="Periplasmic binding protein-like II"/>
    <property type="match status" value="1"/>
</dbReference>
<evidence type="ECO:0000313" key="2">
    <source>
        <dbReference type="EMBL" id="SFQ28042.1"/>
    </source>
</evidence>
<dbReference type="EMBL" id="FOXW01000004">
    <property type="protein sequence ID" value="SFQ28042.1"/>
    <property type="molecule type" value="Genomic_DNA"/>
</dbReference>
<dbReference type="InterPro" id="IPR050490">
    <property type="entry name" value="Bact_solute-bd_prot1"/>
</dbReference>
<reference evidence="2 3" key="1">
    <citation type="submission" date="2016-10" db="EMBL/GenBank/DDBJ databases">
        <authorList>
            <person name="de Groot N.N."/>
        </authorList>
    </citation>
    <scope>NUCLEOTIDE SEQUENCE [LARGE SCALE GENOMIC DNA]</scope>
    <source>
        <strain evidence="2 3">DSM 20581</strain>
    </source>
</reference>
<evidence type="ECO:0000313" key="3">
    <source>
        <dbReference type="Proteomes" id="UP000199136"/>
    </source>
</evidence>
<protein>
    <submittedName>
        <fullName evidence="2">Lactose/L-arabinose transport system substrate-binding protein</fullName>
    </submittedName>
</protein>
<dbReference type="PROSITE" id="PS51257">
    <property type="entry name" value="PROKAR_LIPOPROTEIN"/>
    <property type="match status" value="1"/>
</dbReference>
<keyword evidence="1" id="KW-0732">Signal</keyword>
<organism evidence="2 3">
    <name type="scientific">Desemzia incerta</name>
    <dbReference type="NCBI Taxonomy" id="82801"/>
    <lineage>
        <taxon>Bacteria</taxon>
        <taxon>Bacillati</taxon>
        <taxon>Bacillota</taxon>
        <taxon>Bacilli</taxon>
        <taxon>Lactobacillales</taxon>
        <taxon>Carnobacteriaceae</taxon>
        <taxon>Desemzia</taxon>
    </lineage>
</organism>
<dbReference type="PANTHER" id="PTHR43649:SF32">
    <property type="entry name" value="SUGAR BINDING SECRETED PROTEIN"/>
    <property type="match status" value="1"/>
</dbReference>
<dbReference type="STRING" id="82801.SAMN04488506_1256"/>
<evidence type="ECO:0000256" key="1">
    <source>
        <dbReference type="SAM" id="SignalP"/>
    </source>
</evidence>
<dbReference type="PANTHER" id="PTHR43649">
    <property type="entry name" value="ARABINOSE-BINDING PROTEIN-RELATED"/>
    <property type="match status" value="1"/>
</dbReference>
<accession>A0A1I5X7T6</accession>
<proteinExistence type="predicted"/>
<dbReference type="Gene3D" id="3.40.190.10">
    <property type="entry name" value="Periplasmic binding protein-like II"/>
    <property type="match status" value="1"/>
</dbReference>
<feature type="signal peptide" evidence="1">
    <location>
        <begin position="1"/>
        <end position="19"/>
    </location>
</feature>